<feature type="region of interest" description="Disordered" evidence="1">
    <location>
        <begin position="1"/>
        <end position="20"/>
    </location>
</feature>
<feature type="transmembrane region" description="Helical" evidence="2">
    <location>
        <begin position="368"/>
        <end position="389"/>
    </location>
</feature>
<accession>A0A5E4N3Y9</accession>
<feature type="transmembrane region" description="Helical" evidence="2">
    <location>
        <begin position="401"/>
        <end position="419"/>
    </location>
</feature>
<organism evidence="3 4">
    <name type="scientific">Cinara cedri</name>
    <dbReference type="NCBI Taxonomy" id="506608"/>
    <lineage>
        <taxon>Eukaryota</taxon>
        <taxon>Metazoa</taxon>
        <taxon>Ecdysozoa</taxon>
        <taxon>Arthropoda</taxon>
        <taxon>Hexapoda</taxon>
        <taxon>Insecta</taxon>
        <taxon>Pterygota</taxon>
        <taxon>Neoptera</taxon>
        <taxon>Paraneoptera</taxon>
        <taxon>Hemiptera</taxon>
        <taxon>Sternorrhyncha</taxon>
        <taxon>Aphidomorpha</taxon>
        <taxon>Aphidoidea</taxon>
        <taxon>Aphididae</taxon>
        <taxon>Lachninae</taxon>
        <taxon>Cinara</taxon>
    </lineage>
</organism>
<keyword evidence="2" id="KW-0472">Membrane</keyword>
<feature type="transmembrane region" description="Helical" evidence="2">
    <location>
        <begin position="335"/>
        <end position="356"/>
    </location>
</feature>
<sequence>MTKSTALAPRAGDAPGTGPSARACDGRDAHVSVAMCPPDGGVWATFTCVLGFVAAMILDGVCLSVIAYDGRVGVVAERLPLPSPSTAALEHMAVVWLCRYLIEPFSCAYINRYGFRYGLFFGSVLSVAWITLLTSSFIGDVEPSFFQRFRFVLAAAGGLTCLTLTFWLLVATPVPLQVCGETFKESNSPQASGEDIDTAVANSKRGVVTMLLTPLTVKIPLYSSHSLTTISLNANWTSESKKHRLVCIRNLTNMFDDRTIGARPMYRQDVLFNSNGMLLTNNSKTIDCRYVKITSTLTVDDVNEEKYGRFNLCSIALCRVLTSMLNVSIWLNGKFVVFAASEALIYSSSLIPFLFIKGTVGQKTSNEVMVTFIVAGFGLLSGRGVGFLLHETSSRAVSLRHVSMVLITNGLSLVLYHITDDFTKILPIIGCYGFLWGYYKSIQNAVFHHYIFPLRKLINIRGQIALVRAVSCFVGLLTAITILKRTSDVGYVYVFAGLLIAAGGVCVGLLEWVSRLHTNIATDENPMCPNIVINLQDDRPINNTYYDV</sequence>
<dbReference type="AlphaFoldDB" id="A0A5E4N3Y9"/>
<evidence type="ECO:0008006" key="5">
    <source>
        <dbReference type="Google" id="ProtNLM"/>
    </source>
</evidence>
<protein>
    <recommendedName>
        <fullName evidence="5">Major facilitator superfamily domain</fullName>
    </recommendedName>
</protein>
<reference evidence="3 4" key="1">
    <citation type="submission" date="2019-08" db="EMBL/GenBank/DDBJ databases">
        <authorList>
            <person name="Alioto T."/>
            <person name="Alioto T."/>
            <person name="Gomez Garrido J."/>
        </authorList>
    </citation>
    <scope>NUCLEOTIDE SEQUENCE [LARGE SCALE GENOMIC DNA]</scope>
</reference>
<dbReference type="OrthoDB" id="6628064at2759"/>
<feature type="transmembrane region" description="Helical" evidence="2">
    <location>
        <begin position="425"/>
        <end position="442"/>
    </location>
</feature>
<feature type="transmembrane region" description="Helical" evidence="2">
    <location>
        <begin position="489"/>
        <end position="510"/>
    </location>
</feature>
<gene>
    <name evidence="3" type="ORF">CINCED_3A000493</name>
</gene>
<feature type="transmembrane region" description="Helical" evidence="2">
    <location>
        <begin position="42"/>
        <end position="68"/>
    </location>
</feature>
<keyword evidence="4" id="KW-1185">Reference proteome</keyword>
<evidence type="ECO:0000313" key="3">
    <source>
        <dbReference type="EMBL" id="VVC36380.1"/>
    </source>
</evidence>
<feature type="transmembrane region" description="Helical" evidence="2">
    <location>
        <begin position="151"/>
        <end position="170"/>
    </location>
</feature>
<name>A0A5E4N3Y9_9HEMI</name>
<evidence type="ECO:0000256" key="2">
    <source>
        <dbReference type="SAM" id="Phobius"/>
    </source>
</evidence>
<evidence type="ECO:0000256" key="1">
    <source>
        <dbReference type="SAM" id="MobiDB-lite"/>
    </source>
</evidence>
<feature type="transmembrane region" description="Helical" evidence="2">
    <location>
        <begin position="119"/>
        <end position="139"/>
    </location>
</feature>
<dbReference type="EMBL" id="CABPRJ010001432">
    <property type="protein sequence ID" value="VVC36380.1"/>
    <property type="molecule type" value="Genomic_DNA"/>
</dbReference>
<proteinExistence type="predicted"/>
<feature type="transmembrane region" description="Helical" evidence="2">
    <location>
        <begin position="463"/>
        <end position="483"/>
    </location>
</feature>
<evidence type="ECO:0000313" key="4">
    <source>
        <dbReference type="Proteomes" id="UP000325440"/>
    </source>
</evidence>
<dbReference type="Proteomes" id="UP000325440">
    <property type="component" value="Unassembled WGS sequence"/>
</dbReference>
<keyword evidence="2" id="KW-0812">Transmembrane</keyword>
<keyword evidence="2" id="KW-1133">Transmembrane helix</keyword>